<dbReference type="CDD" id="cd19531">
    <property type="entry name" value="LCL_NRPS-like"/>
    <property type="match status" value="2"/>
</dbReference>
<evidence type="ECO:0000256" key="3">
    <source>
        <dbReference type="ARBA" id="ARBA00022450"/>
    </source>
</evidence>
<dbReference type="InterPro" id="IPR036736">
    <property type="entry name" value="ACP-like_sf"/>
</dbReference>
<dbReference type="GO" id="GO:0043041">
    <property type="term" value="P:amino acid activation for nonribosomal peptide biosynthetic process"/>
    <property type="evidence" value="ECO:0007669"/>
    <property type="project" value="TreeGrafter"/>
</dbReference>
<dbReference type="Pfam" id="PF13193">
    <property type="entry name" value="AMP-binding_C"/>
    <property type="match status" value="3"/>
</dbReference>
<evidence type="ECO:0000256" key="4">
    <source>
        <dbReference type="ARBA" id="ARBA00022553"/>
    </source>
</evidence>
<name>A0A848LRY1_9BACT</name>
<dbReference type="GO" id="GO:0072330">
    <property type="term" value="P:monocarboxylic acid biosynthetic process"/>
    <property type="evidence" value="ECO:0007669"/>
    <property type="project" value="UniProtKB-ARBA"/>
</dbReference>
<dbReference type="PANTHER" id="PTHR45527">
    <property type="entry name" value="NONRIBOSOMAL PEPTIDE SYNTHETASE"/>
    <property type="match status" value="1"/>
</dbReference>
<accession>A0A848LRY1</accession>
<dbReference type="PANTHER" id="PTHR45527:SF1">
    <property type="entry name" value="FATTY ACID SYNTHASE"/>
    <property type="match status" value="1"/>
</dbReference>
<dbReference type="InterPro" id="IPR045851">
    <property type="entry name" value="AMP-bd_C_sf"/>
</dbReference>
<feature type="non-terminal residue" evidence="6">
    <location>
        <position position="1"/>
    </location>
</feature>
<dbReference type="InterPro" id="IPR020845">
    <property type="entry name" value="AMP-binding_CS"/>
</dbReference>
<dbReference type="SUPFAM" id="SSF53474">
    <property type="entry name" value="alpha/beta-Hydrolases"/>
    <property type="match status" value="1"/>
</dbReference>
<dbReference type="SMART" id="SM00823">
    <property type="entry name" value="PKS_PP"/>
    <property type="match status" value="3"/>
</dbReference>
<dbReference type="CDD" id="cd12117">
    <property type="entry name" value="A_NRPS_Srf_like"/>
    <property type="match status" value="2"/>
</dbReference>
<dbReference type="GO" id="GO:0044550">
    <property type="term" value="P:secondary metabolite biosynthetic process"/>
    <property type="evidence" value="ECO:0007669"/>
    <property type="project" value="UniProtKB-ARBA"/>
</dbReference>
<dbReference type="EMBL" id="JABBJJ010000241">
    <property type="protein sequence ID" value="NMO20392.1"/>
    <property type="molecule type" value="Genomic_DNA"/>
</dbReference>
<dbReference type="Gene3D" id="3.30.559.30">
    <property type="entry name" value="Nonribosomal peptide synthetase, condensation domain"/>
    <property type="match status" value="2"/>
</dbReference>
<dbReference type="Gene3D" id="3.40.50.980">
    <property type="match status" value="4"/>
</dbReference>
<dbReference type="InterPro" id="IPR023213">
    <property type="entry name" value="CAT-like_dom_sf"/>
</dbReference>
<dbReference type="FunFam" id="3.30.559.10:FF:000012">
    <property type="entry name" value="Non-ribosomal peptide synthetase"/>
    <property type="match status" value="2"/>
</dbReference>
<gene>
    <name evidence="6" type="ORF">HG543_36860</name>
</gene>
<dbReference type="InterPro" id="IPR006162">
    <property type="entry name" value="Ppantetheine_attach_site"/>
</dbReference>
<dbReference type="FunFam" id="3.40.50.12780:FF:000012">
    <property type="entry name" value="Non-ribosomal peptide synthetase"/>
    <property type="match status" value="2"/>
</dbReference>
<dbReference type="FunFam" id="3.40.50.980:FF:000001">
    <property type="entry name" value="Non-ribosomal peptide synthetase"/>
    <property type="match status" value="2"/>
</dbReference>
<evidence type="ECO:0000256" key="1">
    <source>
        <dbReference type="ARBA" id="ARBA00001957"/>
    </source>
</evidence>
<dbReference type="InterPro" id="IPR020806">
    <property type="entry name" value="PKS_PP-bd"/>
</dbReference>
<dbReference type="NCBIfam" id="NF003417">
    <property type="entry name" value="PRK04813.1"/>
    <property type="match status" value="3"/>
</dbReference>
<keyword evidence="4" id="KW-0597">Phosphoprotein</keyword>
<proteinExistence type="inferred from homology"/>
<dbReference type="InterPro" id="IPR001031">
    <property type="entry name" value="Thioesterase"/>
</dbReference>
<dbReference type="InterPro" id="IPR010071">
    <property type="entry name" value="AA_adenyl_dom"/>
</dbReference>
<dbReference type="PROSITE" id="PS00455">
    <property type="entry name" value="AMP_BINDING"/>
    <property type="match status" value="3"/>
</dbReference>
<sequence length="2865" mass="311129">ELVVCVDTEWDVIARQPTSNPAGRVGGGNLAYVMFTSGSTGRPKGVGVPHRAVSRLVLSADYARFGPEEVWLQLAPISFDASTLEVWGALLHGAKLVVYPAGKPSLEELGRKLEEAGVTSLWLTAALFAQMQAHQPKALGRVRQVLAGGDVLPVQQVRERLEAGGVLINGYGPTENTTFSATHRMATVREAGPSSVPIGRPIPNTSAYVLDGFMQPVPVGVPGELYVGGEGLAVGYVGRPELTAERFVPSPFGRGERLYRTGDVVRWRADGTLEFLGRTDHQVKVRGFRIEPGEVEAALRQQPGVEEAVAVVREDTPGDKRLVAYVVAPDTDAMALRESLRQKLPEYMVPSTVVALDALPLSPNGKVDRKALPAPDSHESARHEFLAPNTQTEQQLAALWTEVLGTPRVGRGDNFFELGGHSLLATQLVSRVRAVLGVELPLRTLFEAPVLQALAQRIDAARQHGVARDVPPLVPVPRTEALPLSFAQQRLWFIDQLSPGSGAYNVPFTLLVEGTPKLDALRQAFSALIARHESLRTTFAMHEGQPVQVIHAPADFPLAVEDLSTLPDAERRDAARRLAVQEALRPFDLGSGPLLRACLLRLSAQEHVLVLVLHHIVSDGWSLGVFVRELGALYAAFSEGRLASLPALPVQYADYAVWQRQWLSGAALEAQLDWWKQKLAGAPSHLELPTDKPRPAVLSHRGATVPVRMSRELSVAVTALAQGEGATPFMVLLAAFQTLLSRYSGQEDLSVGSPIAGRRYAETESLIGFFVNTLVLRATVRPRDTFRELLGQVRETTLGAYEHQDLPFEKLVEVLQPARDLSRSALFQALFVLQNAPMEALALPSLSLKPLSTEGAESARFELTLNLTETPDGFAGILLFNTDLFTEATAARMVAHLQVLLESITVKPDQRLSELPLMTPAERQQVLSAWNDTAGVFPAEASIHRLFEEQAARTPDAPAVSFEDSVLTFARLDARANRLAGWLRSRGVGPEVRVALCLERGVEMVVALLAILKAGGAYVPMDPASPRERLVFMLEDCGARLALTSRELASRFDGASAEVVCLDDARIEEQPARESEGPPSHVTSPEHLAYVIYTSGSTGVPKGVMVRHRSVLNLRHALARTVYAGQPSGLRVSVNAPLAFDASVKQLIQLLDGHCLCIVPEATRQDPDAMRAWLHRHRVDVLDCTPSLLRLLVHAGLLEADSAPRLLVPGGEAIDEALWQQLAAAPRTRTFNVYGPTECTVDSTAFAVRPGSRPTIGGPLANVRVYVLDDGLRPVPVGVPGELFISGEGLARGYLRRPELTAERFLPDAFSTTPGARMYRTGDKVRWLADGTLDYLGRTDFQVKLRGFRIELGEIEAALVEHPSVEQALVLGREDVPGLARLVAYVVAAPGATVDADALRASLRQRLPEYMVPTAFVPLEAFPLTSNGKVDRKALPAPDASALGSARIHEPPATTLEETLAAVWTEVLRVERVGRRDDFFALGGHSLLATQVVARLRAVLGVELPLRALFEAPTLEALALRVEQSSRGPVLPAPRPVPREGPLPLSFAQQRLWFLDRLQPGGTAYNMPAAFRLEGTLDVAALERAFTELVRRHESLRTTFHDDGGTPVQVIHPPALFPLRVVDLSGREDRAAEALRQAREEAARAFDLATGPLLRARLLRLAEDAHVLLLDMHHIVSDGWSIGVLVRELASLYHALSTDRPAVLPPLPLQYADVAVWQRAWMTGEALETQLAWWRAHLEGAPHVLELPTDFVRPPVRSFRGASVPVRLSRPLSDALRAFCREQAVTPFMALLGAFQALLSRYSGQEDFIVGSPIAGRRFAELEGLIGFFVNTLALRARLGGGPSFQDVVARVREATLGAQAHQDIPFEKLVESLASGRSLERSPLFQVFFALQNAPRPALAGEGLSIHPVEVENRTAKFDLELSLTELPEGFDGQLIYSTDLFLPATARRLAEGFTHFLEALLSQPRRPVSRVPLLSADALHSLLVDFNRAPADFPTTETMPGLFARVAAERANAIAVEFGAQRLTYAQLDAASNQLAHLLVARGVRPDAPVALALERSVELIVSLLAILKAGGAYLPLDTSYPRERLAAMIEDARPVLLLTSRAHRDAVPAAGSLPVLLVEDLQEELAGRPTHAPSVALLPQHLAYIDFTSGSTGRPRGVAITHRAVLRTVVNTPYADVSADQSFLLIAPISFDASTLEIWGPLLNGGRLVVFPPTSPSDLDRLSAVLQEHSVTTLHLTAGLFSQMVDSHLDGLRGVRQLLTGGDVVSAPHVRRVLDTLRIPVTACYGPTEGTLFTSCFRMTSSEQLPGAVPIGTPITATRVYLLDAFLQPVPVGVPGELFISGEGLARGYVGSPALTAERFLPDPFASEAGARMYRTGDLARWRPDGVLEFLGRKDFQVKVRGFRIELAEVEAALLAFPGVREAVALAREDVPGDKRLVGYVAAESSLDVGALRSHLQRRLPEYMVPSALVRLDALPLTANAKVDRRALPAPEARVDSRPFVPPRTPTEQRLAALWAEVLRVEKVGLHDDFFELGGHSLLATRLVARVRAALGVDLPLRALFEAPTVERLAAWLEGTRPEGPERHCVTLQSEGTGTPVFFVHAVGGAVGPYRELARKLGPGRPFHGLQASGLDGREAPLESVEALALRYVEALRAVRPEGPYVLGGWSMGGVVAFEMARELERRGQQVELLVLLDSFAPVDGGTVPEPEGTLLLAGMAMDLARTAGAEPALRPELLAELPEDEQLAFVARQAHEAGWLPPEVGEAELRAWRDVTRANMRAFAGWRPGSYGGPVLLLRAKDAKREHTVDPTHGWARWVTGGLTVEDVPGDHYSVLRAPHVDTLARRLEAHVADAAEGDDRREEG</sequence>
<evidence type="ECO:0000313" key="6">
    <source>
        <dbReference type="EMBL" id="NMO20392.1"/>
    </source>
</evidence>
<dbReference type="InterPro" id="IPR000873">
    <property type="entry name" value="AMP-dep_synth/lig_dom"/>
</dbReference>
<dbReference type="SUPFAM" id="SSF47336">
    <property type="entry name" value="ACP-like"/>
    <property type="match status" value="3"/>
</dbReference>
<keyword evidence="3" id="KW-0596">Phosphopantetheine</keyword>
<dbReference type="FunFam" id="2.30.38.10:FF:000001">
    <property type="entry name" value="Non-ribosomal peptide synthetase PvdI"/>
    <property type="match status" value="3"/>
</dbReference>
<dbReference type="SUPFAM" id="SSF56801">
    <property type="entry name" value="Acetyl-CoA synthetase-like"/>
    <property type="match status" value="3"/>
</dbReference>
<dbReference type="InterPro" id="IPR042099">
    <property type="entry name" value="ANL_N_sf"/>
</dbReference>
<dbReference type="Gene3D" id="2.30.38.10">
    <property type="entry name" value="Luciferase, Domain 3"/>
    <property type="match status" value="2"/>
</dbReference>
<dbReference type="SMART" id="SM00824">
    <property type="entry name" value="PKS_TE"/>
    <property type="match status" value="1"/>
</dbReference>
<protein>
    <submittedName>
        <fullName evidence="6">Amino acid adenylation domain-containing protein</fullName>
    </submittedName>
</protein>
<dbReference type="NCBIfam" id="TIGR01733">
    <property type="entry name" value="AA-adenyl-dom"/>
    <property type="match status" value="3"/>
</dbReference>
<dbReference type="PROSITE" id="PS50075">
    <property type="entry name" value="CARRIER"/>
    <property type="match status" value="3"/>
</dbReference>
<dbReference type="InterPro" id="IPR009081">
    <property type="entry name" value="PP-bd_ACP"/>
</dbReference>
<dbReference type="Pfam" id="PF00501">
    <property type="entry name" value="AMP-binding"/>
    <property type="match status" value="3"/>
</dbReference>
<comment type="cofactor">
    <cofactor evidence="1">
        <name>pantetheine 4'-phosphate</name>
        <dbReference type="ChEBI" id="CHEBI:47942"/>
    </cofactor>
</comment>
<dbReference type="InterPro" id="IPR029058">
    <property type="entry name" value="AB_hydrolase_fold"/>
</dbReference>
<comment type="caution">
    <text evidence="6">The sequence shown here is derived from an EMBL/GenBank/DDBJ whole genome shotgun (WGS) entry which is preliminary data.</text>
</comment>
<dbReference type="FunFam" id="1.10.1200.10:FF:000016">
    <property type="entry name" value="Non-ribosomal peptide synthase"/>
    <property type="match status" value="2"/>
</dbReference>
<evidence type="ECO:0000256" key="2">
    <source>
        <dbReference type="ARBA" id="ARBA00006432"/>
    </source>
</evidence>
<dbReference type="InterPro" id="IPR025110">
    <property type="entry name" value="AMP-bd_C"/>
</dbReference>
<dbReference type="Gene3D" id="3.40.50.1820">
    <property type="entry name" value="alpha/beta hydrolase"/>
    <property type="match status" value="1"/>
</dbReference>
<dbReference type="FunFam" id="1.10.1200.10:FF:000005">
    <property type="entry name" value="Nonribosomal peptide synthetase 1"/>
    <property type="match status" value="1"/>
</dbReference>
<comment type="similarity">
    <text evidence="2">Belongs to the ATP-dependent AMP-binding enzyme family.</text>
</comment>
<dbReference type="Gene3D" id="3.30.559.10">
    <property type="entry name" value="Chloramphenicol acetyltransferase-like domain"/>
    <property type="match status" value="2"/>
</dbReference>
<dbReference type="Gene3D" id="3.30.300.30">
    <property type="match status" value="3"/>
</dbReference>
<dbReference type="Pfam" id="PF00550">
    <property type="entry name" value="PP-binding"/>
    <property type="match status" value="3"/>
</dbReference>
<keyword evidence="7" id="KW-1185">Reference proteome</keyword>
<dbReference type="GO" id="GO:0003824">
    <property type="term" value="F:catalytic activity"/>
    <property type="evidence" value="ECO:0007669"/>
    <property type="project" value="InterPro"/>
</dbReference>
<dbReference type="CDD" id="cd05930">
    <property type="entry name" value="A_NRPS"/>
    <property type="match status" value="1"/>
</dbReference>
<feature type="domain" description="Carrier" evidence="5">
    <location>
        <begin position="2505"/>
        <end position="2580"/>
    </location>
</feature>
<dbReference type="Gene3D" id="1.10.1200.10">
    <property type="entry name" value="ACP-like"/>
    <property type="match status" value="3"/>
</dbReference>
<dbReference type="GO" id="GO:0031177">
    <property type="term" value="F:phosphopantetheine binding"/>
    <property type="evidence" value="ECO:0007669"/>
    <property type="project" value="InterPro"/>
</dbReference>
<dbReference type="InterPro" id="IPR001242">
    <property type="entry name" value="Condensation_dom"/>
</dbReference>
<dbReference type="FunFam" id="3.30.300.30:FF:000010">
    <property type="entry name" value="Enterobactin synthetase component F"/>
    <property type="match status" value="3"/>
</dbReference>
<dbReference type="InterPro" id="IPR020802">
    <property type="entry name" value="TesA-like"/>
</dbReference>
<feature type="domain" description="Carrier" evidence="5">
    <location>
        <begin position="1451"/>
        <end position="1526"/>
    </location>
</feature>
<dbReference type="PROSITE" id="PS00012">
    <property type="entry name" value="PHOSPHOPANTETHEINE"/>
    <property type="match status" value="3"/>
</dbReference>
<dbReference type="SUPFAM" id="SSF52777">
    <property type="entry name" value="CoA-dependent acyltransferases"/>
    <property type="match status" value="4"/>
</dbReference>
<dbReference type="Pfam" id="PF00668">
    <property type="entry name" value="Condensation"/>
    <property type="match status" value="2"/>
</dbReference>
<dbReference type="Proteomes" id="UP000518300">
    <property type="component" value="Unassembled WGS sequence"/>
</dbReference>
<organism evidence="6 7">
    <name type="scientific">Pyxidicoccus fallax</name>
    <dbReference type="NCBI Taxonomy" id="394095"/>
    <lineage>
        <taxon>Bacteria</taxon>
        <taxon>Pseudomonadati</taxon>
        <taxon>Myxococcota</taxon>
        <taxon>Myxococcia</taxon>
        <taxon>Myxococcales</taxon>
        <taxon>Cystobacterineae</taxon>
        <taxon>Myxococcaceae</taxon>
        <taxon>Pyxidicoccus</taxon>
    </lineage>
</organism>
<evidence type="ECO:0000313" key="7">
    <source>
        <dbReference type="Proteomes" id="UP000518300"/>
    </source>
</evidence>
<evidence type="ECO:0000259" key="5">
    <source>
        <dbReference type="PROSITE" id="PS50075"/>
    </source>
</evidence>
<reference evidence="6 7" key="1">
    <citation type="submission" date="2020-04" db="EMBL/GenBank/DDBJ databases">
        <title>Draft genome of Pyxidicoccus fallax type strain.</title>
        <authorList>
            <person name="Whitworth D.E."/>
        </authorList>
    </citation>
    <scope>NUCLEOTIDE SEQUENCE [LARGE SCALE GENOMIC DNA]</scope>
    <source>
        <strain evidence="6 7">DSM 14698</strain>
    </source>
</reference>
<feature type="domain" description="Carrier" evidence="5">
    <location>
        <begin position="387"/>
        <end position="462"/>
    </location>
</feature>
<dbReference type="Gene3D" id="3.40.50.12780">
    <property type="entry name" value="N-terminal domain of ligase-like"/>
    <property type="match status" value="1"/>
</dbReference>
<dbReference type="Pfam" id="PF00975">
    <property type="entry name" value="Thioesterase"/>
    <property type="match status" value="1"/>
</dbReference>
<dbReference type="GO" id="GO:0005829">
    <property type="term" value="C:cytosol"/>
    <property type="evidence" value="ECO:0007669"/>
    <property type="project" value="TreeGrafter"/>
</dbReference>